<evidence type="ECO:0000259" key="1">
    <source>
        <dbReference type="Pfam" id="PF13460"/>
    </source>
</evidence>
<sequence>MRTLVVGASGATGRLLVAQLLDRGQAVRAIVRAPDALRRHHGDSRLTLIQAGVLDLDDADLARHAADCAAVASCLGHTPTLKGIYGAPRRLVTDAVRRLCGAIAANRPPQPVRFVLMNTAGNRNRDLREPLSLAQRGVVGLVRALVPPHADNEQAADYLRTAIGQGHAAVQWAVVRPDSLRDRDAVSAYEAHPSPIRSAIFDAGHVSRVNVAHFMAELASGGAAWARWRGQMPVLYDSETRQAA</sequence>
<protein>
    <recommendedName>
        <fullName evidence="1">NAD(P)-binding domain-containing protein</fullName>
    </recommendedName>
</protein>
<dbReference type="Proteomes" id="UP000507979">
    <property type="component" value="Unassembled WGS sequence"/>
</dbReference>
<dbReference type="SUPFAM" id="SSF51735">
    <property type="entry name" value="NAD(P)-binding Rossmann-fold domains"/>
    <property type="match status" value="1"/>
</dbReference>
<dbReference type="PANTHER" id="PTHR15020:SF11">
    <property type="entry name" value="OS06G0360300 PROTEIN"/>
    <property type="match status" value="1"/>
</dbReference>
<evidence type="ECO:0000313" key="2">
    <source>
        <dbReference type="EMBL" id="CAB3710296.1"/>
    </source>
</evidence>
<dbReference type="PANTHER" id="PTHR15020">
    <property type="entry name" value="FLAVIN REDUCTASE-RELATED"/>
    <property type="match status" value="1"/>
</dbReference>
<name>A0A6J5BPZ9_9BURK</name>
<proteinExistence type="predicted"/>
<evidence type="ECO:0000313" key="3">
    <source>
        <dbReference type="Proteomes" id="UP000507979"/>
    </source>
</evidence>
<dbReference type="Gene3D" id="3.40.50.720">
    <property type="entry name" value="NAD(P)-binding Rossmann-like Domain"/>
    <property type="match status" value="1"/>
</dbReference>
<dbReference type="RefSeq" id="WP_054429779.1">
    <property type="nucleotide sequence ID" value="NZ_CADIJR010000106.1"/>
</dbReference>
<feature type="domain" description="NAD(P)-binding" evidence="1">
    <location>
        <begin position="7"/>
        <end position="219"/>
    </location>
</feature>
<dbReference type="Pfam" id="PF13460">
    <property type="entry name" value="NAD_binding_10"/>
    <property type="match status" value="1"/>
</dbReference>
<organism evidence="2 3">
    <name type="scientific">Achromobacter insuavis</name>
    <dbReference type="NCBI Taxonomy" id="1287735"/>
    <lineage>
        <taxon>Bacteria</taxon>
        <taxon>Pseudomonadati</taxon>
        <taxon>Pseudomonadota</taxon>
        <taxon>Betaproteobacteria</taxon>
        <taxon>Burkholderiales</taxon>
        <taxon>Alcaligenaceae</taxon>
        <taxon>Achromobacter</taxon>
    </lineage>
</organism>
<dbReference type="EMBL" id="CADIJR010000106">
    <property type="protein sequence ID" value="CAB3710296.1"/>
    <property type="molecule type" value="Genomic_DNA"/>
</dbReference>
<gene>
    <name evidence="2" type="ORF">LMG26845_05732</name>
</gene>
<dbReference type="AlphaFoldDB" id="A0A6J5BPZ9"/>
<accession>A0A6J5BPZ9</accession>
<dbReference type="InterPro" id="IPR036291">
    <property type="entry name" value="NAD(P)-bd_dom_sf"/>
</dbReference>
<dbReference type="GeneID" id="92901635"/>
<keyword evidence="3" id="KW-1185">Reference proteome</keyword>
<dbReference type="InterPro" id="IPR016040">
    <property type="entry name" value="NAD(P)-bd_dom"/>
</dbReference>
<reference evidence="2 3" key="1">
    <citation type="submission" date="2020-04" db="EMBL/GenBank/DDBJ databases">
        <authorList>
            <person name="De Canck E."/>
        </authorList>
    </citation>
    <scope>NUCLEOTIDE SEQUENCE [LARGE SCALE GENOMIC DNA]</scope>
    <source>
        <strain evidence="2 3">LMG 26845</strain>
    </source>
</reference>